<organism evidence="2 3">
    <name type="scientific">Linum trigynum</name>
    <dbReference type="NCBI Taxonomy" id="586398"/>
    <lineage>
        <taxon>Eukaryota</taxon>
        <taxon>Viridiplantae</taxon>
        <taxon>Streptophyta</taxon>
        <taxon>Embryophyta</taxon>
        <taxon>Tracheophyta</taxon>
        <taxon>Spermatophyta</taxon>
        <taxon>Magnoliopsida</taxon>
        <taxon>eudicotyledons</taxon>
        <taxon>Gunneridae</taxon>
        <taxon>Pentapetalae</taxon>
        <taxon>rosids</taxon>
        <taxon>fabids</taxon>
        <taxon>Malpighiales</taxon>
        <taxon>Linaceae</taxon>
        <taxon>Linum</taxon>
    </lineage>
</organism>
<evidence type="ECO:0000256" key="1">
    <source>
        <dbReference type="SAM" id="MobiDB-lite"/>
    </source>
</evidence>
<evidence type="ECO:0000313" key="2">
    <source>
        <dbReference type="EMBL" id="CAL1377442.1"/>
    </source>
</evidence>
<feature type="compositionally biased region" description="Pro residues" evidence="1">
    <location>
        <begin position="102"/>
        <end position="114"/>
    </location>
</feature>
<gene>
    <name evidence="2" type="ORF">LTRI10_LOCUS19094</name>
</gene>
<accession>A0AAV2DV58</accession>
<reference evidence="2 3" key="1">
    <citation type="submission" date="2024-04" db="EMBL/GenBank/DDBJ databases">
        <authorList>
            <person name="Fracassetti M."/>
        </authorList>
    </citation>
    <scope>NUCLEOTIDE SEQUENCE [LARGE SCALE GENOMIC DNA]</scope>
</reference>
<feature type="region of interest" description="Disordered" evidence="1">
    <location>
        <begin position="93"/>
        <end position="120"/>
    </location>
</feature>
<sequence length="120" mass="13396">MLIYAMRILDTTTSCHIYQRPPPGKSLKTHASCLRARLEDSRLRAMLSPENASRLRAMHSTGKAHASNLRVRLEDSRVRAMLLMRNDFRFRATHPSGIDSCLPPPGKAKIPPPSDASFGD</sequence>
<name>A0AAV2DV58_9ROSI</name>
<dbReference type="AlphaFoldDB" id="A0AAV2DV58"/>
<proteinExistence type="predicted"/>
<evidence type="ECO:0000313" key="3">
    <source>
        <dbReference type="Proteomes" id="UP001497516"/>
    </source>
</evidence>
<keyword evidence="3" id="KW-1185">Reference proteome</keyword>
<dbReference type="EMBL" id="OZ034816">
    <property type="protein sequence ID" value="CAL1377442.1"/>
    <property type="molecule type" value="Genomic_DNA"/>
</dbReference>
<dbReference type="Proteomes" id="UP001497516">
    <property type="component" value="Chromosome 3"/>
</dbReference>
<protein>
    <submittedName>
        <fullName evidence="2">Uncharacterized protein</fullName>
    </submittedName>
</protein>